<evidence type="ECO:0000313" key="2">
    <source>
        <dbReference type="Proteomes" id="UP000051530"/>
    </source>
</evidence>
<keyword evidence="2" id="KW-1185">Reference proteome</keyword>
<proteinExistence type="predicted"/>
<dbReference type="Proteomes" id="UP000051530">
    <property type="component" value="Unassembled WGS sequence"/>
</dbReference>
<name>A0A0R0M5Y9_9MICR</name>
<comment type="caution">
    <text evidence="1">The sequence shown here is derived from an EMBL/GenBank/DDBJ whole genome shotgun (WGS) entry which is preliminary data.</text>
</comment>
<organism evidence="1 2">
    <name type="scientific">Pseudoloma neurophilia</name>
    <dbReference type="NCBI Taxonomy" id="146866"/>
    <lineage>
        <taxon>Eukaryota</taxon>
        <taxon>Fungi</taxon>
        <taxon>Fungi incertae sedis</taxon>
        <taxon>Microsporidia</taxon>
        <taxon>Pseudoloma</taxon>
    </lineage>
</organism>
<evidence type="ECO:0000313" key="1">
    <source>
        <dbReference type="EMBL" id="KRH93851.1"/>
    </source>
</evidence>
<accession>A0A0R0M5Y9</accession>
<gene>
    <name evidence="1" type="ORF">M153_5230005650</name>
</gene>
<protein>
    <submittedName>
        <fullName evidence="1">Uncharacterized protein</fullName>
    </submittedName>
</protein>
<dbReference type="AlphaFoldDB" id="A0A0R0M5Y9"/>
<sequence length="44" mass="5428">MNKVNKKYFKSSIVHKTSKFTERHKSFKKKLKSTWYFIIDKSLF</sequence>
<dbReference type="EMBL" id="LGUB01000197">
    <property type="protein sequence ID" value="KRH93851.1"/>
    <property type="molecule type" value="Genomic_DNA"/>
</dbReference>
<reference evidence="1 2" key="1">
    <citation type="submission" date="2015-07" db="EMBL/GenBank/DDBJ databases">
        <title>The genome of Pseudoloma neurophilia, a relevant intracellular parasite of the zebrafish.</title>
        <authorList>
            <person name="Ndikumana S."/>
            <person name="Pelin A."/>
            <person name="Sanders J."/>
            <person name="Corradi N."/>
        </authorList>
    </citation>
    <scope>NUCLEOTIDE SEQUENCE [LARGE SCALE GENOMIC DNA]</scope>
    <source>
        <strain evidence="1 2">MK1</strain>
    </source>
</reference>
<dbReference type="VEuPathDB" id="MicrosporidiaDB:M153_5230005650"/>